<dbReference type="OrthoDB" id="338598at2157"/>
<accession>A0A3A6PT75</accession>
<sequence>MSRLRAVIDRLYALETNLLEDLAVSAILFIGISLLWAQAPAAWPQFIYYIALAVGLFGYFRFVSPPENIDRKT</sequence>
<feature type="domain" description="DUF8119" evidence="2">
    <location>
        <begin position="1"/>
        <end position="72"/>
    </location>
</feature>
<dbReference type="InterPro" id="IPR058432">
    <property type="entry name" value="DUF8119"/>
</dbReference>
<dbReference type="Pfam" id="PF26436">
    <property type="entry name" value="DUF8119"/>
    <property type="match status" value="1"/>
</dbReference>
<comment type="caution">
    <text evidence="3">The sequence shown here is derived from an EMBL/GenBank/DDBJ whole genome shotgun (WGS) entry which is preliminary data.</text>
</comment>
<evidence type="ECO:0000256" key="1">
    <source>
        <dbReference type="SAM" id="Phobius"/>
    </source>
</evidence>
<evidence type="ECO:0000313" key="4">
    <source>
        <dbReference type="Proteomes" id="UP000276588"/>
    </source>
</evidence>
<keyword evidence="1" id="KW-1133">Transmembrane helix</keyword>
<evidence type="ECO:0000259" key="2">
    <source>
        <dbReference type="Pfam" id="PF26436"/>
    </source>
</evidence>
<gene>
    <name evidence="3" type="ORF">DM826_00230</name>
</gene>
<feature type="transmembrane region" description="Helical" evidence="1">
    <location>
        <begin position="45"/>
        <end position="63"/>
    </location>
</feature>
<dbReference type="EMBL" id="QKNY01000001">
    <property type="protein sequence ID" value="RJX45162.1"/>
    <property type="molecule type" value="Genomic_DNA"/>
</dbReference>
<name>A0A3A6PT75_9EURY</name>
<keyword evidence="4" id="KW-1185">Reference proteome</keyword>
<dbReference type="AlphaFoldDB" id="A0A3A6PT75"/>
<dbReference type="Proteomes" id="UP000276588">
    <property type="component" value="Unassembled WGS sequence"/>
</dbReference>
<organism evidence="3 4">
    <name type="scientific">Halonotius aquaticus</name>
    <dbReference type="NCBI Taxonomy" id="2216978"/>
    <lineage>
        <taxon>Archaea</taxon>
        <taxon>Methanobacteriati</taxon>
        <taxon>Methanobacteriota</taxon>
        <taxon>Stenosarchaea group</taxon>
        <taxon>Halobacteria</taxon>
        <taxon>Halobacteriales</taxon>
        <taxon>Haloferacaceae</taxon>
        <taxon>Halonotius</taxon>
    </lineage>
</organism>
<evidence type="ECO:0000313" key="3">
    <source>
        <dbReference type="EMBL" id="RJX45162.1"/>
    </source>
</evidence>
<dbReference type="RefSeq" id="WP_120100013.1">
    <property type="nucleotide sequence ID" value="NZ_QKNY01000001.1"/>
</dbReference>
<keyword evidence="1" id="KW-0472">Membrane</keyword>
<reference evidence="3 4" key="1">
    <citation type="submission" date="2018-06" db="EMBL/GenBank/DDBJ databases">
        <title>Halonotius sp. F13-13 a new haloarchaeeon isolated from a solar saltern from Isla Cristina, Huelva, Spain.</title>
        <authorList>
            <person name="Duran-Viseras A."/>
            <person name="Sanchez-Porro C."/>
            <person name="Ventosa A."/>
        </authorList>
    </citation>
    <scope>NUCLEOTIDE SEQUENCE [LARGE SCALE GENOMIC DNA]</scope>
    <source>
        <strain evidence="3 4">F13-13</strain>
    </source>
</reference>
<keyword evidence="1" id="KW-0812">Transmembrane</keyword>
<feature type="transmembrane region" description="Helical" evidence="1">
    <location>
        <begin position="21"/>
        <end position="39"/>
    </location>
</feature>
<protein>
    <recommendedName>
        <fullName evidence="2">DUF8119 domain-containing protein</fullName>
    </recommendedName>
</protein>
<proteinExistence type="predicted"/>